<keyword evidence="2" id="KW-0805">Transcription regulation</keyword>
<dbReference type="InterPro" id="IPR036390">
    <property type="entry name" value="WH_DNA-bd_sf"/>
</dbReference>
<keyword evidence="4" id="KW-0804">Transcription</keyword>
<evidence type="ECO:0000256" key="1">
    <source>
        <dbReference type="ARBA" id="ARBA00009437"/>
    </source>
</evidence>
<dbReference type="Pfam" id="PF00126">
    <property type="entry name" value="HTH_1"/>
    <property type="match status" value="1"/>
</dbReference>
<evidence type="ECO:0000256" key="3">
    <source>
        <dbReference type="ARBA" id="ARBA00023125"/>
    </source>
</evidence>
<dbReference type="InterPro" id="IPR005119">
    <property type="entry name" value="LysR_subst-bd"/>
</dbReference>
<dbReference type="SUPFAM" id="SSF46785">
    <property type="entry name" value="Winged helix' DNA-binding domain"/>
    <property type="match status" value="1"/>
</dbReference>
<evidence type="ECO:0000256" key="2">
    <source>
        <dbReference type="ARBA" id="ARBA00023015"/>
    </source>
</evidence>
<proteinExistence type="inferred from homology"/>
<dbReference type="GO" id="GO:0043565">
    <property type="term" value="F:sequence-specific DNA binding"/>
    <property type="evidence" value="ECO:0007669"/>
    <property type="project" value="TreeGrafter"/>
</dbReference>
<comment type="caution">
    <text evidence="9">The sequence shown here is derived from an EMBL/GenBank/DDBJ whole genome shotgun (WGS) entry which is preliminary data.</text>
</comment>
<organism evidence="9 10">
    <name type="scientific">Agrobacterium tumefaciens</name>
    <dbReference type="NCBI Taxonomy" id="358"/>
    <lineage>
        <taxon>Bacteria</taxon>
        <taxon>Pseudomonadati</taxon>
        <taxon>Pseudomonadota</taxon>
        <taxon>Alphaproteobacteria</taxon>
        <taxon>Hyphomicrobiales</taxon>
        <taxon>Rhizobiaceae</taxon>
        <taxon>Rhizobium/Agrobacterium group</taxon>
        <taxon>Agrobacterium</taxon>
        <taxon>Agrobacterium tumefaciens complex</taxon>
    </lineage>
</organism>
<protein>
    <recommendedName>
        <fullName evidence="6">HTH-type transcriptional regulator TtuA</fullName>
    </recommendedName>
    <alternativeName>
        <fullName evidence="7">Tartrate utilization transcriptional regulator</fullName>
    </alternativeName>
</protein>
<evidence type="ECO:0000256" key="5">
    <source>
        <dbReference type="ARBA" id="ARBA00054626"/>
    </source>
</evidence>
<dbReference type="RefSeq" id="WP_087744404.1">
    <property type="nucleotide sequence ID" value="NZ_JAGIPK010000008.1"/>
</dbReference>
<dbReference type="SUPFAM" id="SSF53850">
    <property type="entry name" value="Periplasmic binding protein-like II"/>
    <property type="match status" value="1"/>
</dbReference>
<dbReference type="PANTHER" id="PTHR30537:SF1">
    <property type="entry name" value="HTH-TYPE TRANSCRIPTIONAL REGULATOR PGRR"/>
    <property type="match status" value="1"/>
</dbReference>
<dbReference type="EMBL" id="JAVDSW010000010">
    <property type="protein sequence ID" value="MDR6705467.1"/>
    <property type="molecule type" value="Genomic_DNA"/>
</dbReference>
<evidence type="ECO:0000313" key="10">
    <source>
        <dbReference type="Proteomes" id="UP001265315"/>
    </source>
</evidence>
<dbReference type="InterPro" id="IPR036388">
    <property type="entry name" value="WH-like_DNA-bd_sf"/>
</dbReference>
<dbReference type="InterPro" id="IPR000847">
    <property type="entry name" value="LysR_HTH_N"/>
</dbReference>
<dbReference type="GO" id="GO:0003700">
    <property type="term" value="F:DNA-binding transcription factor activity"/>
    <property type="evidence" value="ECO:0007669"/>
    <property type="project" value="InterPro"/>
</dbReference>
<evidence type="ECO:0000256" key="4">
    <source>
        <dbReference type="ARBA" id="ARBA00023163"/>
    </source>
</evidence>
<feature type="domain" description="HTH lysR-type" evidence="8">
    <location>
        <begin position="1"/>
        <end position="61"/>
    </location>
</feature>
<dbReference type="PROSITE" id="PS50931">
    <property type="entry name" value="HTH_LYSR"/>
    <property type="match status" value="1"/>
</dbReference>
<dbReference type="Proteomes" id="UP001265315">
    <property type="component" value="Unassembled WGS sequence"/>
</dbReference>
<evidence type="ECO:0000256" key="6">
    <source>
        <dbReference type="ARBA" id="ARBA00067332"/>
    </source>
</evidence>
<evidence type="ECO:0000256" key="7">
    <source>
        <dbReference type="ARBA" id="ARBA00083243"/>
    </source>
</evidence>
<dbReference type="Pfam" id="PF03466">
    <property type="entry name" value="LysR_substrate"/>
    <property type="match status" value="1"/>
</dbReference>
<comment type="similarity">
    <text evidence="1">Belongs to the LysR transcriptional regulatory family.</text>
</comment>
<reference evidence="9" key="1">
    <citation type="submission" date="2023-07" db="EMBL/GenBank/DDBJ databases">
        <title>Sorghum-associated microbial communities from plants grown in Nebraska, USA.</title>
        <authorList>
            <person name="Schachtman D."/>
        </authorList>
    </citation>
    <scope>NUCLEOTIDE SEQUENCE</scope>
    <source>
        <strain evidence="9">1457</strain>
    </source>
</reference>
<evidence type="ECO:0000313" key="9">
    <source>
        <dbReference type="EMBL" id="MDR6705467.1"/>
    </source>
</evidence>
<dbReference type="GO" id="GO:0006351">
    <property type="term" value="P:DNA-templated transcription"/>
    <property type="evidence" value="ECO:0007669"/>
    <property type="project" value="TreeGrafter"/>
</dbReference>
<accession>A0AAW8M2B3</accession>
<dbReference type="Gene3D" id="3.40.190.290">
    <property type="match status" value="1"/>
</dbReference>
<comment type="function">
    <text evidence="5">Transcriptional regulator of the ttuABCDE tartrate utilization operon.</text>
</comment>
<dbReference type="AlphaFoldDB" id="A0AAW8M2B3"/>
<sequence length="318" mass="35291">MDRLILRDLAVFETVARRGSFTDAASELGVKQSTLSYTISQLERKVGVSLLARTTRSVAPTSSGRRLLEILSPAIRDLREELVRLQEARETVAGVIRLTMIPAAFESFVRPALPSFCQRYPDVEIEISTNEGLDDIVAEGFDGGIRFGTLIDKDMVALPLTKSTAVVIAGSTSYFERYPIPLVPEDLAAHRIVSYRYKSSSRLLRWPLQKGRQKFEFKADPALIFDDGAAIRSAVIDGMGLGFLLRSQVLGDLKGGNLVDVLTEWLTDLPGFSLYYPSRRRTSPAFRALIEHFKEVGKVKSSEFLAPTARSFRDGEAL</sequence>
<evidence type="ECO:0000259" key="8">
    <source>
        <dbReference type="PROSITE" id="PS50931"/>
    </source>
</evidence>
<name>A0AAW8M2B3_AGRTU</name>
<dbReference type="PANTHER" id="PTHR30537">
    <property type="entry name" value="HTH-TYPE TRANSCRIPTIONAL REGULATOR"/>
    <property type="match status" value="1"/>
</dbReference>
<keyword evidence="3 9" id="KW-0238">DNA-binding</keyword>
<dbReference type="FunFam" id="1.10.10.10:FF:000001">
    <property type="entry name" value="LysR family transcriptional regulator"/>
    <property type="match status" value="1"/>
</dbReference>
<gene>
    <name evidence="9" type="ORF">J2W61_005342</name>
</gene>
<dbReference type="Gene3D" id="1.10.10.10">
    <property type="entry name" value="Winged helix-like DNA-binding domain superfamily/Winged helix DNA-binding domain"/>
    <property type="match status" value="1"/>
</dbReference>
<dbReference type="InterPro" id="IPR058163">
    <property type="entry name" value="LysR-type_TF_proteobact-type"/>
</dbReference>
<dbReference type="PRINTS" id="PR00039">
    <property type="entry name" value="HTHLYSR"/>
</dbReference>